<evidence type="ECO:0000313" key="3">
    <source>
        <dbReference type="Proteomes" id="UP000050961"/>
    </source>
</evidence>
<feature type="domain" description="SsuA/THI5-like" evidence="1">
    <location>
        <begin position="61"/>
        <end position="280"/>
    </location>
</feature>
<dbReference type="PANTHER" id="PTHR30024">
    <property type="entry name" value="ALIPHATIC SULFONATES-BINDING PROTEIN-RELATED"/>
    <property type="match status" value="1"/>
</dbReference>
<protein>
    <submittedName>
        <fullName evidence="2">Aliphatic sulfonates-binding protein ssuA</fullName>
    </submittedName>
</protein>
<dbReference type="AlphaFoldDB" id="A0A0R2DTU3"/>
<keyword evidence="3" id="KW-1185">Reference proteome</keyword>
<dbReference type="Gene3D" id="3.40.190.10">
    <property type="entry name" value="Periplasmic binding protein-like II"/>
    <property type="match status" value="2"/>
</dbReference>
<accession>A0A0R2DTU3</accession>
<proteinExistence type="predicted"/>
<sequence>MNKRGIKMGKKRTKWMSFIVVAAAFTGFIGDTSVSKSHVQASSYKNGSITIPAKNGTICGAPNYIAYEKGFFKKNGLKADIVAKPANIGDLEAGFTNGKYDVLNGDFQYLPAIQNGAQILAAGGLHQGCIQVLVPKNSSIHSVKDLKGKSIGTPGQGSTGQYVATIALQHAKIDPKTGVTWKTYDFDLLAKATEKGQVDAISTVDPYAYQAVKEDHFRVIADNNNSSNSDKMAKMGMKKSGSCCYLYLSEKVVKEDPKKAAAIVKSYKEAAQWIDKHPAATADILLDKKYVAKTSFVDKKNVTALIKSYHFSLKHGSGKADLKYYAKELKKAGFLKSNTNVNKLVTDAYYQK</sequence>
<evidence type="ECO:0000313" key="2">
    <source>
        <dbReference type="EMBL" id="KRN07374.1"/>
    </source>
</evidence>
<dbReference type="SUPFAM" id="SSF53850">
    <property type="entry name" value="Periplasmic binding protein-like II"/>
    <property type="match status" value="1"/>
</dbReference>
<dbReference type="Pfam" id="PF09084">
    <property type="entry name" value="NMT1"/>
    <property type="match status" value="1"/>
</dbReference>
<dbReference type="STRING" id="1423806.FD15_GL002321"/>
<reference evidence="2 3" key="1">
    <citation type="journal article" date="2015" name="Genome Announc.">
        <title>Expanding the biotechnology potential of lactobacilli through comparative genomics of 213 strains and associated genera.</title>
        <authorList>
            <person name="Sun Z."/>
            <person name="Harris H.M."/>
            <person name="McCann A."/>
            <person name="Guo C."/>
            <person name="Argimon S."/>
            <person name="Zhang W."/>
            <person name="Yang X."/>
            <person name="Jeffery I.B."/>
            <person name="Cooney J.C."/>
            <person name="Kagawa T.F."/>
            <person name="Liu W."/>
            <person name="Song Y."/>
            <person name="Salvetti E."/>
            <person name="Wrobel A."/>
            <person name="Rasinkangas P."/>
            <person name="Parkhill J."/>
            <person name="Rea M.C."/>
            <person name="O'Sullivan O."/>
            <person name="Ritari J."/>
            <person name="Douillard F.P."/>
            <person name="Paul Ross R."/>
            <person name="Yang R."/>
            <person name="Briner A.E."/>
            <person name="Felis G.E."/>
            <person name="de Vos W.M."/>
            <person name="Barrangou R."/>
            <person name="Klaenhammer T.R."/>
            <person name="Caufield P.W."/>
            <person name="Cui Y."/>
            <person name="Zhang H."/>
            <person name="O'Toole P.W."/>
        </authorList>
    </citation>
    <scope>NUCLEOTIDE SEQUENCE [LARGE SCALE GENOMIC DNA]</scope>
    <source>
        <strain evidence="2 3">DSM 21376</strain>
    </source>
</reference>
<evidence type="ECO:0000259" key="1">
    <source>
        <dbReference type="Pfam" id="PF09084"/>
    </source>
</evidence>
<comment type="caution">
    <text evidence="2">The sequence shown here is derived from an EMBL/GenBank/DDBJ whole genome shotgun (WGS) entry which is preliminary data.</text>
</comment>
<gene>
    <name evidence="2" type="ORF">FD15_GL002321</name>
</gene>
<name>A0A0R2DTU3_9LACO</name>
<dbReference type="PATRIC" id="fig|1423806.3.peg.2377"/>
<dbReference type="InterPro" id="IPR015168">
    <property type="entry name" value="SsuA/THI5"/>
</dbReference>
<dbReference type="eggNOG" id="COG0715">
    <property type="taxonomic scope" value="Bacteria"/>
</dbReference>
<dbReference type="Proteomes" id="UP000050961">
    <property type="component" value="Unassembled WGS sequence"/>
</dbReference>
<organism evidence="2 3">
    <name type="scientific">Liquorilactobacillus sucicola DSM 21376 = JCM 15457</name>
    <dbReference type="NCBI Taxonomy" id="1423806"/>
    <lineage>
        <taxon>Bacteria</taxon>
        <taxon>Bacillati</taxon>
        <taxon>Bacillota</taxon>
        <taxon>Bacilli</taxon>
        <taxon>Lactobacillales</taxon>
        <taxon>Lactobacillaceae</taxon>
        <taxon>Liquorilactobacillus</taxon>
    </lineage>
</organism>
<dbReference type="EMBL" id="AYZF01000004">
    <property type="protein sequence ID" value="KRN07374.1"/>
    <property type="molecule type" value="Genomic_DNA"/>
</dbReference>